<dbReference type="AlphaFoldDB" id="A0A811N164"/>
<organism evidence="8 9">
    <name type="scientific">Miscanthus lutarioriparius</name>
    <dbReference type="NCBI Taxonomy" id="422564"/>
    <lineage>
        <taxon>Eukaryota</taxon>
        <taxon>Viridiplantae</taxon>
        <taxon>Streptophyta</taxon>
        <taxon>Embryophyta</taxon>
        <taxon>Tracheophyta</taxon>
        <taxon>Spermatophyta</taxon>
        <taxon>Magnoliopsida</taxon>
        <taxon>Liliopsida</taxon>
        <taxon>Poales</taxon>
        <taxon>Poaceae</taxon>
        <taxon>PACMAD clade</taxon>
        <taxon>Panicoideae</taxon>
        <taxon>Andropogonodae</taxon>
        <taxon>Andropogoneae</taxon>
        <taxon>Saccharinae</taxon>
        <taxon>Miscanthus</taxon>
    </lineage>
</organism>
<evidence type="ECO:0000256" key="2">
    <source>
        <dbReference type="ARBA" id="ARBA00007635"/>
    </source>
</evidence>
<evidence type="ECO:0000256" key="6">
    <source>
        <dbReference type="RuleBase" id="RU363077"/>
    </source>
</evidence>
<evidence type="ECO:0000259" key="7">
    <source>
        <dbReference type="Pfam" id="PF00892"/>
    </source>
</evidence>
<accession>A0A811N164</accession>
<keyword evidence="5 6" id="KW-0472">Membrane</keyword>
<feature type="transmembrane region" description="Helical" evidence="6">
    <location>
        <begin position="185"/>
        <end position="205"/>
    </location>
</feature>
<comment type="similarity">
    <text evidence="2 6">Belongs to the drug/metabolite transporter (DMT) superfamily. Plant drug/metabolite exporter (P-DME) (TC 2.A.7.4) family.</text>
</comment>
<dbReference type="InterPro" id="IPR030184">
    <property type="entry name" value="WAT1-related"/>
</dbReference>
<feature type="transmembrane region" description="Helical" evidence="6">
    <location>
        <begin position="250"/>
        <end position="270"/>
    </location>
</feature>
<feature type="domain" description="EamA" evidence="7">
    <location>
        <begin position="187"/>
        <end position="308"/>
    </location>
</feature>
<dbReference type="SUPFAM" id="SSF103481">
    <property type="entry name" value="Multidrug resistance efflux transporter EmrE"/>
    <property type="match status" value="2"/>
</dbReference>
<dbReference type="Pfam" id="PF00892">
    <property type="entry name" value="EamA"/>
    <property type="match status" value="2"/>
</dbReference>
<keyword evidence="9" id="KW-1185">Reference proteome</keyword>
<dbReference type="InterPro" id="IPR037185">
    <property type="entry name" value="EmrE-like"/>
</dbReference>
<gene>
    <name evidence="8" type="ORF">NCGR_LOCUS12943</name>
</gene>
<feature type="transmembrane region" description="Helical" evidence="6">
    <location>
        <begin position="109"/>
        <end position="129"/>
    </location>
</feature>
<comment type="caution">
    <text evidence="8">The sequence shown here is derived from an EMBL/GenBank/DDBJ whole genome shotgun (WGS) entry which is preliminary data.</text>
</comment>
<comment type="subcellular location">
    <subcellularLocation>
        <location evidence="1 6">Membrane</location>
        <topology evidence="1 6">Multi-pass membrane protein</topology>
    </subcellularLocation>
</comment>
<feature type="domain" description="EamA" evidence="7">
    <location>
        <begin position="19"/>
        <end position="149"/>
    </location>
</feature>
<evidence type="ECO:0000256" key="3">
    <source>
        <dbReference type="ARBA" id="ARBA00022692"/>
    </source>
</evidence>
<name>A0A811N164_9POAL</name>
<dbReference type="GO" id="GO:0022857">
    <property type="term" value="F:transmembrane transporter activity"/>
    <property type="evidence" value="ECO:0007669"/>
    <property type="project" value="InterPro"/>
</dbReference>
<feature type="transmembrane region" description="Helical" evidence="6">
    <location>
        <begin position="217"/>
        <end position="238"/>
    </location>
</feature>
<dbReference type="PANTHER" id="PTHR31218">
    <property type="entry name" value="WAT1-RELATED PROTEIN"/>
    <property type="match status" value="1"/>
</dbReference>
<keyword evidence="4 6" id="KW-1133">Transmembrane helix</keyword>
<evidence type="ECO:0000256" key="1">
    <source>
        <dbReference type="ARBA" id="ARBA00004141"/>
    </source>
</evidence>
<evidence type="ECO:0000256" key="5">
    <source>
        <dbReference type="ARBA" id="ARBA00023136"/>
    </source>
</evidence>
<feature type="transmembrane region" description="Helical" evidence="6">
    <location>
        <begin position="45"/>
        <end position="65"/>
    </location>
</feature>
<dbReference type="Proteomes" id="UP000604825">
    <property type="component" value="Unassembled WGS sequence"/>
</dbReference>
<evidence type="ECO:0000256" key="4">
    <source>
        <dbReference type="ARBA" id="ARBA00022989"/>
    </source>
</evidence>
<dbReference type="OrthoDB" id="1728340at2759"/>
<feature type="transmembrane region" description="Helical" evidence="6">
    <location>
        <begin position="12"/>
        <end position="33"/>
    </location>
</feature>
<protein>
    <recommendedName>
        <fullName evidence="6">WAT1-related protein</fullName>
    </recommendedName>
</protein>
<reference evidence="8" key="1">
    <citation type="submission" date="2020-10" db="EMBL/GenBank/DDBJ databases">
        <authorList>
            <person name="Han B."/>
            <person name="Lu T."/>
            <person name="Zhao Q."/>
            <person name="Huang X."/>
            <person name="Zhao Y."/>
        </authorList>
    </citation>
    <scope>NUCLEOTIDE SEQUENCE</scope>
</reference>
<evidence type="ECO:0000313" key="9">
    <source>
        <dbReference type="Proteomes" id="UP000604825"/>
    </source>
</evidence>
<sequence>MAGGGIRAGAEGYKLCAAMVASQCIFAAMTLWVKAAFGRGMSPMVFVVYRQAVATLVLAPIAIIANRARLKEMRLGMKAFFLVFLAALFGATANQNLCYQGLHLGTSSLATTMTNLIPAITFVMAVAVGQETVNIREVSSTAKILGTAVCVGGAITIAFFKGPKLPREFVSDPFMLLHEFSSNNWVMGALFLVGSSSCWSLWLILQGPICQRYVDPLCLSAWTCFLSTLQSAVVAFFLLPDRSAWRIHSLFELSCYVFAGVFGSGVVFYLQSWCISVRGPLYSAMFTPLCTVLTTALSAAILHEELHIGRHALSFSERQTLFLQFSGVLIKRPNRFCIREC</sequence>
<dbReference type="GO" id="GO:0016020">
    <property type="term" value="C:membrane"/>
    <property type="evidence" value="ECO:0007669"/>
    <property type="project" value="UniProtKB-SubCell"/>
</dbReference>
<feature type="transmembrane region" description="Helical" evidence="6">
    <location>
        <begin position="77"/>
        <end position="97"/>
    </location>
</feature>
<dbReference type="InterPro" id="IPR000620">
    <property type="entry name" value="EamA_dom"/>
</dbReference>
<evidence type="ECO:0000313" key="8">
    <source>
        <dbReference type="EMBL" id="CAD6219164.1"/>
    </source>
</evidence>
<keyword evidence="3 6" id="KW-0812">Transmembrane</keyword>
<feature type="transmembrane region" description="Helical" evidence="6">
    <location>
        <begin position="141"/>
        <end position="160"/>
    </location>
</feature>
<proteinExistence type="inferred from homology"/>
<dbReference type="EMBL" id="CAJGYO010000003">
    <property type="protein sequence ID" value="CAD6219164.1"/>
    <property type="molecule type" value="Genomic_DNA"/>
</dbReference>